<keyword evidence="5 6" id="KW-0472">Membrane</keyword>
<evidence type="ECO:0000256" key="2">
    <source>
        <dbReference type="ARBA" id="ARBA00022475"/>
    </source>
</evidence>
<comment type="subcellular location">
    <subcellularLocation>
        <location evidence="1">Cell membrane</location>
        <topology evidence="1">Multi-pass membrane protein</topology>
    </subcellularLocation>
</comment>
<feature type="transmembrane region" description="Helical" evidence="6">
    <location>
        <begin position="104"/>
        <end position="122"/>
    </location>
</feature>
<feature type="domain" description="EamA" evidence="7">
    <location>
        <begin position="201"/>
        <end position="324"/>
    </location>
</feature>
<dbReference type="EMBL" id="MEUT01000030">
    <property type="protein sequence ID" value="OGC51061.1"/>
    <property type="molecule type" value="Genomic_DNA"/>
</dbReference>
<protein>
    <recommendedName>
        <fullName evidence="7">EamA domain-containing protein</fullName>
    </recommendedName>
</protein>
<evidence type="ECO:0000256" key="4">
    <source>
        <dbReference type="ARBA" id="ARBA00022989"/>
    </source>
</evidence>
<feature type="transmembrane region" description="Helical" evidence="6">
    <location>
        <begin position="309"/>
        <end position="325"/>
    </location>
</feature>
<keyword evidence="3 6" id="KW-0812">Transmembrane</keyword>
<dbReference type="InterPro" id="IPR000620">
    <property type="entry name" value="EamA_dom"/>
</dbReference>
<evidence type="ECO:0000259" key="7">
    <source>
        <dbReference type="Pfam" id="PF00892"/>
    </source>
</evidence>
<evidence type="ECO:0000256" key="1">
    <source>
        <dbReference type="ARBA" id="ARBA00004651"/>
    </source>
</evidence>
<dbReference type="Proteomes" id="UP000177371">
    <property type="component" value="Unassembled WGS sequence"/>
</dbReference>
<evidence type="ECO:0000256" key="6">
    <source>
        <dbReference type="SAM" id="Phobius"/>
    </source>
</evidence>
<evidence type="ECO:0000313" key="8">
    <source>
        <dbReference type="EMBL" id="OGC51061.1"/>
    </source>
</evidence>
<name>A0A1F4V1J4_UNCKA</name>
<dbReference type="PANTHER" id="PTHR32322">
    <property type="entry name" value="INNER MEMBRANE TRANSPORTER"/>
    <property type="match status" value="1"/>
</dbReference>
<organism evidence="8 9">
    <name type="scientific">candidate division WWE3 bacterium RBG_16_37_10</name>
    <dbReference type="NCBI Taxonomy" id="1802610"/>
    <lineage>
        <taxon>Bacteria</taxon>
        <taxon>Katanobacteria</taxon>
    </lineage>
</organism>
<feature type="transmembrane region" description="Helical" evidence="6">
    <location>
        <begin position="163"/>
        <end position="182"/>
    </location>
</feature>
<feature type="transmembrane region" description="Helical" evidence="6">
    <location>
        <begin position="74"/>
        <end position="92"/>
    </location>
</feature>
<feature type="transmembrane region" description="Helical" evidence="6">
    <location>
        <begin position="284"/>
        <end position="303"/>
    </location>
</feature>
<gene>
    <name evidence="8" type="ORF">A2W32_02355</name>
</gene>
<sequence>MPSKKVLTKSLFLAHLSLLTATIIWAAAGPVIKVTLEYLPTFTFLLFRFLLVGLLLLPFILLELKRNPIDRRDLINLFLLGLLGQSSIAFIFEGLKYTSALDSAIIGVLTPLMAIAAGHYFFKEKINKFVKTGVLVATLGSVVVALEPILNEGIFNQDTKIRLWGNFLVIVYNFSFLIYIIWSKISLGQTSPIIKKSLHFIHLKPMRKNYSTFLMIGTSFYVGLATMIPLALAENLGLFGPINLDIANLPPGPILGVLYMSLLSSIVAYMLFDWALNTHSMGDTAIYSYLAPIFTLPFAYVMISEIPTKFALIGSAVIAIGVIIAEHKKS</sequence>
<feature type="transmembrane region" description="Helical" evidence="6">
    <location>
        <begin position="42"/>
        <end position="62"/>
    </location>
</feature>
<dbReference type="InterPro" id="IPR037185">
    <property type="entry name" value="EmrE-like"/>
</dbReference>
<dbReference type="Pfam" id="PF00892">
    <property type="entry name" value="EamA"/>
    <property type="match status" value="2"/>
</dbReference>
<accession>A0A1F4V1J4</accession>
<keyword evidence="2" id="KW-1003">Cell membrane</keyword>
<keyword evidence="4 6" id="KW-1133">Transmembrane helix</keyword>
<dbReference type="STRING" id="1802610.A2W32_02355"/>
<proteinExistence type="predicted"/>
<evidence type="ECO:0000313" key="9">
    <source>
        <dbReference type="Proteomes" id="UP000177371"/>
    </source>
</evidence>
<feature type="transmembrane region" description="Helical" evidence="6">
    <location>
        <begin position="213"/>
        <end position="232"/>
    </location>
</feature>
<feature type="domain" description="EamA" evidence="7">
    <location>
        <begin position="14"/>
        <end position="145"/>
    </location>
</feature>
<feature type="transmembrane region" description="Helical" evidence="6">
    <location>
        <begin position="252"/>
        <end position="272"/>
    </location>
</feature>
<evidence type="ECO:0000256" key="3">
    <source>
        <dbReference type="ARBA" id="ARBA00022692"/>
    </source>
</evidence>
<reference evidence="8 9" key="1">
    <citation type="journal article" date="2016" name="Nat. Commun.">
        <title>Thousands of microbial genomes shed light on interconnected biogeochemical processes in an aquifer system.</title>
        <authorList>
            <person name="Anantharaman K."/>
            <person name="Brown C.T."/>
            <person name="Hug L.A."/>
            <person name="Sharon I."/>
            <person name="Castelle C.J."/>
            <person name="Probst A.J."/>
            <person name="Thomas B.C."/>
            <person name="Singh A."/>
            <person name="Wilkins M.J."/>
            <person name="Karaoz U."/>
            <person name="Brodie E.L."/>
            <person name="Williams K.H."/>
            <person name="Hubbard S.S."/>
            <person name="Banfield J.F."/>
        </authorList>
    </citation>
    <scope>NUCLEOTIDE SEQUENCE [LARGE SCALE GENOMIC DNA]</scope>
</reference>
<evidence type="ECO:0000256" key="5">
    <source>
        <dbReference type="ARBA" id="ARBA00023136"/>
    </source>
</evidence>
<dbReference type="SUPFAM" id="SSF103481">
    <property type="entry name" value="Multidrug resistance efflux transporter EmrE"/>
    <property type="match status" value="2"/>
</dbReference>
<feature type="transmembrane region" description="Helical" evidence="6">
    <location>
        <begin position="134"/>
        <end position="151"/>
    </location>
</feature>
<dbReference type="PANTHER" id="PTHR32322:SF18">
    <property type="entry name" value="S-ADENOSYLMETHIONINE_S-ADENOSYLHOMOCYSTEINE TRANSPORTER"/>
    <property type="match status" value="1"/>
</dbReference>
<comment type="caution">
    <text evidence="8">The sequence shown here is derived from an EMBL/GenBank/DDBJ whole genome shotgun (WGS) entry which is preliminary data.</text>
</comment>
<dbReference type="AlphaFoldDB" id="A0A1F4V1J4"/>
<dbReference type="GO" id="GO:0005886">
    <property type="term" value="C:plasma membrane"/>
    <property type="evidence" value="ECO:0007669"/>
    <property type="project" value="UniProtKB-SubCell"/>
</dbReference>
<dbReference type="InterPro" id="IPR050638">
    <property type="entry name" value="AA-Vitamin_Transporters"/>
</dbReference>